<dbReference type="Pfam" id="PF14252">
    <property type="entry name" value="DUF4347"/>
    <property type="match status" value="1"/>
</dbReference>
<dbReference type="RefSeq" id="WP_251971227.1">
    <property type="nucleotide sequence ID" value="NZ_AP025730.1"/>
</dbReference>
<gene>
    <name evidence="2" type="ORF">CATMQ487_50640</name>
</gene>
<dbReference type="EMBL" id="AP025730">
    <property type="protein sequence ID" value="BDI08094.1"/>
    <property type="molecule type" value="Genomic_DNA"/>
</dbReference>
<dbReference type="InterPro" id="IPR025592">
    <property type="entry name" value="DUF4347"/>
</dbReference>
<evidence type="ECO:0000313" key="2">
    <source>
        <dbReference type="EMBL" id="BDI08094.1"/>
    </source>
</evidence>
<evidence type="ECO:0000313" key="3">
    <source>
        <dbReference type="Proteomes" id="UP001057498"/>
    </source>
</evidence>
<reference evidence="2" key="1">
    <citation type="submission" date="2022-04" db="EMBL/GenBank/DDBJ databases">
        <title>Whole genome sequence of Sphaerotilus sp. FB-5.</title>
        <authorList>
            <person name="Takeda M."/>
            <person name="Narihara S."/>
            <person name="Akimoto M."/>
            <person name="Akimoto R."/>
            <person name="Nishiyashiki S."/>
            <person name="Murakami T."/>
        </authorList>
    </citation>
    <scope>NUCLEOTIDE SEQUENCE</scope>
    <source>
        <strain evidence="2">FB-5</strain>
    </source>
</reference>
<organism evidence="2 3">
    <name type="scientific">Sphaerotilus microaerophilus</name>
    <dbReference type="NCBI Taxonomy" id="2914710"/>
    <lineage>
        <taxon>Bacteria</taxon>
        <taxon>Pseudomonadati</taxon>
        <taxon>Pseudomonadota</taxon>
        <taxon>Betaproteobacteria</taxon>
        <taxon>Burkholderiales</taxon>
        <taxon>Sphaerotilaceae</taxon>
        <taxon>Sphaerotilus</taxon>
    </lineage>
</organism>
<keyword evidence="3" id="KW-1185">Reference proteome</keyword>
<protein>
    <recommendedName>
        <fullName evidence="1">DUF4347 domain-containing protein</fullName>
    </recommendedName>
</protein>
<sequence length="173" mass="18133">MSKRMAFVDSDVAELADLVDRDGCEVHVLDPDRPVAEQMAGVLAAEGPVAAVDLLSHGDPGWLQVAGRGIDRHDLQEEAGHWRAIGQAIEPGGALFLYGCRVAAGVSGHDFVDSLFELSQVPVRAASGPIGAARWGGSWELDVQRGASSARSMVLEAYGGLLHAARRALSAPA</sequence>
<accession>A0ABN6PSB1</accession>
<feature type="domain" description="DUF4347" evidence="1">
    <location>
        <begin position="6"/>
        <end position="156"/>
    </location>
</feature>
<name>A0ABN6PSB1_9BURK</name>
<evidence type="ECO:0000259" key="1">
    <source>
        <dbReference type="Pfam" id="PF14252"/>
    </source>
</evidence>
<dbReference type="Proteomes" id="UP001057498">
    <property type="component" value="Chromosome"/>
</dbReference>
<proteinExistence type="predicted"/>